<protein>
    <submittedName>
        <fullName evidence="4">Uncharacterized protein</fullName>
    </submittedName>
</protein>
<keyword evidence="5" id="KW-1185">Reference proteome</keyword>
<gene>
    <name evidence="4" type="ORF">CVLEPA_LOCUS23453</name>
</gene>
<proteinExistence type="predicted"/>
<feature type="coiled-coil region" evidence="1">
    <location>
        <begin position="215"/>
        <end position="242"/>
    </location>
</feature>
<comment type="caution">
    <text evidence="4">The sequence shown here is derived from an EMBL/GenBank/DDBJ whole genome shotgun (WGS) entry which is preliminary data.</text>
</comment>
<organism evidence="4 5">
    <name type="scientific">Clavelina lepadiformis</name>
    <name type="common">Light-bulb sea squirt</name>
    <name type="synonym">Ascidia lepadiformis</name>
    <dbReference type="NCBI Taxonomy" id="159417"/>
    <lineage>
        <taxon>Eukaryota</taxon>
        <taxon>Metazoa</taxon>
        <taxon>Chordata</taxon>
        <taxon>Tunicata</taxon>
        <taxon>Ascidiacea</taxon>
        <taxon>Aplousobranchia</taxon>
        <taxon>Clavelinidae</taxon>
        <taxon>Clavelina</taxon>
    </lineage>
</organism>
<keyword evidence="1" id="KW-0175">Coiled coil</keyword>
<evidence type="ECO:0000256" key="1">
    <source>
        <dbReference type="SAM" id="Coils"/>
    </source>
</evidence>
<accession>A0ABP0GHD2</accession>
<dbReference type="Proteomes" id="UP001642483">
    <property type="component" value="Unassembled WGS sequence"/>
</dbReference>
<keyword evidence="3" id="KW-0812">Transmembrane</keyword>
<sequence>MNDKHKLTAHEKYKEMMRSIEDARRLRRVEQHIKFMAKPYAAQKQLLYRISGRDRDCSSTGGKVSGSDKPFTEIPEKITQPRSPYTYSYRRQQSLRLETNREGTRLEHKPEYDRYYCNRHNVWSGVNSNTNQHINNKNTTRLKNKKKNEKRWKKTAFRARQGNLVVQLNQEEFSRNPISIRLRSRKRISFKEDTNEKQINAVYKQRFLHQKREAKKNRKITLSQFKAELKQAKEEKKRQKKFNKTMWKAQRRAEKYEQREGRLLRMQNKIWKMEKRVEACVCKAIDIICLLVGISLLIFGLFVGGGPFPPLVVCGGILTLTGISLILIRVAKCAQLSRRHNKYKEDVSKEMRAKQMTSRTALDFQTGIYIYV</sequence>
<keyword evidence="3" id="KW-1133">Transmembrane helix</keyword>
<feature type="region of interest" description="Disordered" evidence="2">
    <location>
        <begin position="53"/>
        <end position="84"/>
    </location>
</feature>
<evidence type="ECO:0000313" key="4">
    <source>
        <dbReference type="EMBL" id="CAK8690897.1"/>
    </source>
</evidence>
<feature type="transmembrane region" description="Helical" evidence="3">
    <location>
        <begin position="308"/>
        <end position="331"/>
    </location>
</feature>
<dbReference type="EMBL" id="CAWYQH010000119">
    <property type="protein sequence ID" value="CAK8690897.1"/>
    <property type="molecule type" value="Genomic_DNA"/>
</dbReference>
<reference evidence="4 5" key="1">
    <citation type="submission" date="2024-02" db="EMBL/GenBank/DDBJ databases">
        <authorList>
            <person name="Daric V."/>
            <person name="Darras S."/>
        </authorList>
    </citation>
    <scope>NUCLEOTIDE SEQUENCE [LARGE SCALE GENOMIC DNA]</scope>
</reference>
<keyword evidence="3" id="KW-0472">Membrane</keyword>
<name>A0ABP0GHD2_CLALP</name>
<evidence type="ECO:0000313" key="5">
    <source>
        <dbReference type="Proteomes" id="UP001642483"/>
    </source>
</evidence>
<evidence type="ECO:0000256" key="3">
    <source>
        <dbReference type="SAM" id="Phobius"/>
    </source>
</evidence>
<evidence type="ECO:0000256" key="2">
    <source>
        <dbReference type="SAM" id="MobiDB-lite"/>
    </source>
</evidence>
<feature type="transmembrane region" description="Helical" evidence="3">
    <location>
        <begin position="280"/>
        <end position="302"/>
    </location>
</feature>